<name>A0A975F0F7_9SPIR</name>
<evidence type="ECO:0000256" key="2">
    <source>
        <dbReference type="SAM" id="SignalP"/>
    </source>
</evidence>
<evidence type="ECO:0000259" key="3">
    <source>
        <dbReference type="Pfam" id="PF08386"/>
    </source>
</evidence>
<dbReference type="Pfam" id="PF12146">
    <property type="entry name" value="Hydrolase_4"/>
    <property type="match status" value="1"/>
</dbReference>
<dbReference type="SUPFAM" id="SSF53474">
    <property type="entry name" value="alpha/beta-Hydrolases"/>
    <property type="match status" value="1"/>
</dbReference>
<sequence length="289" mass="31395">MKNFTLLSAAVLCIGTIAAAQTNTAAQTNAAAAFKVEEQNFQRNGMKISGELFIPDRALPVPLVILSHGFGGNRSGVKSYAESFAEQGIAAYIFEFIGGGNHIKSDGKMTEMSVLTEAEDLTVILDNLKADARFKAEQIFLLGESQGGFVSTYVAALRPADVAGLVLLYPAFVLHDDARRRTPDPERIPDTMKLLGKTVGRIYNKDALSFDIYTLIPQYSGKTLIIHGSADSLVPLSYSERAVKTFPDAKLITLDGAGHVFYGNAMRKAAEYAVEFVQSIIGEKRHQVR</sequence>
<dbReference type="EMBL" id="CP054257">
    <property type="protein sequence ID" value="QTQ12311.1"/>
    <property type="molecule type" value="Genomic_DNA"/>
</dbReference>
<reference evidence="5" key="2">
    <citation type="journal article" date="2021" name="Microbiol. Resour. Announc.">
        <title>Complete Genome Sequences of Three Human Oral Treponema parvum Isolates.</title>
        <authorList>
            <person name="Zeng H."/>
            <person name="Watt R.M."/>
        </authorList>
    </citation>
    <scope>NUCLEOTIDE SEQUENCE</scope>
    <source>
        <strain evidence="5">ATCC 700773</strain>
    </source>
</reference>
<feature type="signal peptide" evidence="2">
    <location>
        <begin position="1"/>
        <end position="20"/>
    </location>
</feature>
<gene>
    <name evidence="5" type="ORF">HRI96_08930</name>
</gene>
<dbReference type="InterPro" id="IPR029058">
    <property type="entry name" value="AB_hydrolase_fold"/>
</dbReference>
<feature type="domain" description="Serine aminopeptidase S33" evidence="4">
    <location>
        <begin position="63"/>
        <end position="204"/>
    </location>
</feature>
<proteinExistence type="predicted"/>
<dbReference type="InterPro" id="IPR050261">
    <property type="entry name" value="FrsA_esterase"/>
</dbReference>
<dbReference type="RefSeq" id="WP_210117025.1">
    <property type="nucleotide sequence ID" value="NZ_CP054257.1"/>
</dbReference>
<dbReference type="Gene3D" id="3.40.50.1820">
    <property type="entry name" value="alpha/beta hydrolase"/>
    <property type="match status" value="1"/>
</dbReference>
<keyword evidence="2" id="KW-0732">Signal</keyword>
<dbReference type="PANTHER" id="PTHR22946:SF9">
    <property type="entry name" value="POLYKETIDE TRANSFERASE AF380"/>
    <property type="match status" value="1"/>
</dbReference>
<dbReference type="InterPro" id="IPR022742">
    <property type="entry name" value="Hydrolase_4"/>
</dbReference>
<dbReference type="InterPro" id="IPR013595">
    <property type="entry name" value="Pept_S33_TAP-like_C"/>
</dbReference>
<keyword evidence="1 5" id="KW-0378">Hydrolase</keyword>
<evidence type="ECO:0000256" key="1">
    <source>
        <dbReference type="ARBA" id="ARBA00022801"/>
    </source>
</evidence>
<protein>
    <submittedName>
        <fullName evidence="5">Alpha/beta fold hydrolase</fullName>
    </submittedName>
</protein>
<dbReference type="AlphaFoldDB" id="A0A975F0F7"/>
<evidence type="ECO:0000313" key="6">
    <source>
        <dbReference type="Proteomes" id="UP000671995"/>
    </source>
</evidence>
<evidence type="ECO:0000259" key="4">
    <source>
        <dbReference type="Pfam" id="PF12146"/>
    </source>
</evidence>
<organism evidence="5 6">
    <name type="scientific">Treponema parvum</name>
    <dbReference type="NCBI Taxonomy" id="138851"/>
    <lineage>
        <taxon>Bacteria</taxon>
        <taxon>Pseudomonadati</taxon>
        <taxon>Spirochaetota</taxon>
        <taxon>Spirochaetia</taxon>
        <taxon>Spirochaetales</taxon>
        <taxon>Treponemataceae</taxon>
        <taxon>Treponema</taxon>
    </lineage>
</organism>
<dbReference type="PANTHER" id="PTHR22946">
    <property type="entry name" value="DIENELACTONE HYDROLASE DOMAIN-CONTAINING PROTEIN-RELATED"/>
    <property type="match status" value="1"/>
</dbReference>
<reference evidence="5" key="1">
    <citation type="submission" date="2020-05" db="EMBL/GenBank/DDBJ databases">
        <authorList>
            <person name="Zeng H."/>
            <person name="Chan Y.K."/>
            <person name="Watt R.M."/>
        </authorList>
    </citation>
    <scope>NUCLEOTIDE SEQUENCE</scope>
    <source>
        <strain evidence="5">ATCC 700773</strain>
    </source>
</reference>
<accession>A0A975F0F7</accession>
<feature type="chain" id="PRO_5038053488" evidence="2">
    <location>
        <begin position="21"/>
        <end position="289"/>
    </location>
</feature>
<dbReference type="GO" id="GO:0052689">
    <property type="term" value="F:carboxylic ester hydrolase activity"/>
    <property type="evidence" value="ECO:0007669"/>
    <property type="project" value="UniProtKB-ARBA"/>
</dbReference>
<dbReference type="Pfam" id="PF08386">
    <property type="entry name" value="Abhydrolase_4"/>
    <property type="match status" value="1"/>
</dbReference>
<dbReference type="Proteomes" id="UP000671995">
    <property type="component" value="Chromosome"/>
</dbReference>
<evidence type="ECO:0000313" key="5">
    <source>
        <dbReference type="EMBL" id="QTQ12311.1"/>
    </source>
</evidence>
<feature type="domain" description="Peptidase S33 tripeptidyl aminopeptidase-like C-terminal" evidence="3">
    <location>
        <begin position="222"/>
        <end position="273"/>
    </location>
</feature>